<name>Q6KGB8_BPFO1</name>
<dbReference type="Proteomes" id="UP000009070">
    <property type="component" value="Segment"/>
</dbReference>
<organism evidence="1 2">
    <name type="scientific">Salmonella phage Felix O1 (isolate Felix O1-VT1)</name>
    <name type="common">Bacteriophage Felix O1</name>
    <dbReference type="NCBI Taxonomy" id="1283336"/>
    <lineage>
        <taxon>Viruses</taxon>
        <taxon>Duplodnaviria</taxon>
        <taxon>Heunggongvirae</taxon>
        <taxon>Uroviricota</taxon>
        <taxon>Caudoviricetes</taxon>
        <taxon>Andersonviridae</taxon>
        <taxon>Ounavirinae</taxon>
        <taxon>Felixounavirus</taxon>
        <taxon>Felixounavirus felixO1</taxon>
    </lineage>
</organism>
<evidence type="ECO:0000313" key="1">
    <source>
        <dbReference type="EMBL" id="AAQ14705.1"/>
    </source>
</evidence>
<reference evidence="1 2" key="1">
    <citation type="submission" date="2000-11" db="EMBL/GenBank/DDBJ databases">
        <title>Bacteriophage Felix O1: Genetic Characterization.</title>
        <authorList>
            <person name="Sriranganathan N."/>
            <person name="Whichard J.M."/>
            <person name="Pierson F.W."/>
            <person name="Kapur V."/>
            <person name="Weigt L.A."/>
        </authorList>
    </citation>
    <scope>NUCLEOTIDE SEQUENCE [LARGE SCALE GENOMIC DNA]</scope>
    <source>
        <strain evidence="1">Felix O1-VT1</strain>
    </source>
</reference>
<sequence length="60" mass="6465">MIRGLNSSTPQSSFSYRDSFSSIRFSSAAITTLVDEISMSIRKSVSLVSNSSLSSSDILI</sequence>
<proteinExistence type="predicted"/>
<organismHost>
    <name type="scientific">Salmonella</name>
    <dbReference type="NCBI Taxonomy" id="590"/>
</organismHost>
<dbReference type="EMBL" id="AF320576">
    <property type="protein sequence ID" value="AAQ14705.1"/>
    <property type="molecule type" value="Genomic_DNA"/>
</dbReference>
<keyword evidence="2" id="KW-1185">Reference proteome</keyword>
<protein>
    <submittedName>
        <fullName evidence="1">Uncharacterized protein</fullName>
    </submittedName>
</protein>
<accession>Q6KGB8</accession>
<evidence type="ECO:0000313" key="2">
    <source>
        <dbReference type="Proteomes" id="UP000009070"/>
    </source>
</evidence>